<dbReference type="GO" id="GO:0004827">
    <property type="term" value="F:proline-tRNA ligase activity"/>
    <property type="evidence" value="ECO:0007669"/>
    <property type="project" value="UniProtKB-EC"/>
</dbReference>
<evidence type="ECO:0000256" key="7">
    <source>
        <dbReference type="ARBA" id="ARBA00023146"/>
    </source>
</evidence>
<evidence type="ECO:0000256" key="4">
    <source>
        <dbReference type="ARBA" id="ARBA00022741"/>
    </source>
</evidence>
<gene>
    <name evidence="11" type="ORF">UY40_C0014G0006</name>
</gene>
<dbReference type="GO" id="GO:0005829">
    <property type="term" value="C:cytosol"/>
    <property type="evidence" value="ECO:0007669"/>
    <property type="project" value="TreeGrafter"/>
</dbReference>
<dbReference type="PANTHER" id="PTHR42753:SF2">
    <property type="entry name" value="PROLINE--TRNA LIGASE"/>
    <property type="match status" value="1"/>
</dbReference>
<evidence type="ECO:0000256" key="8">
    <source>
        <dbReference type="ARBA" id="ARBA00029731"/>
    </source>
</evidence>
<dbReference type="Gene3D" id="3.30.930.10">
    <property type="entry name" value="Bira Bifunctional Protein, Domain 2"/>
    <property type="match status" value="1"/>
</dbReference>
<dbReference type="InterPro" id="IPR006195">
    <property type="entry name" value="aa-tRNA-synth_II"/>
</dbReference>
<dbReference type="PROSITE" id="PS50862">
    <property type="entry name" value="AA_TRNA_LIGASE_II"/>
    <property type="match status" value="1"/>
</dbReference>
<evidence type="ECO:0000256" key="2">
    <source>
        <dbReference type="ARBA" id="ARBA00019110"/>
    </source>
</evidence>
<dbReference type="InterPro" id="IPR002316">
    <property type="entry name" value="Pro-tRNA-ligase_IIa"/>
</dbReference>
<accession>A0A0G1YGR0</accession>
<proteinExistence type="predicted"/>
<dbReference type="Gene3D" id="3.40.50.800">
    <property type="entry name" value="Anticodon-binding domain"/>
    <property type="match status" value="1"/>
</dbReference>
<dbReference type="Proteomes" id="UP000034119">
    <property type="component" value="Unassembled WGS sequence"/>
</dbReference>
<dbReference type="CDD" id="cd00861">
    <property type="entry name" value="ProRS_anticodon_short"/>
    <property type="match status" value="1"/>
</dbReference>
<feature type="domain" description="Aminoacyl-transfer RNA synthetases class-II family profile" evidence="10">
    <location>
        <begin position="33"/>
        <end position="319"/>
    </location>
</feature>
<dbReference type="Pfam" id="PF03129">
    <property type="entry name" value="HGTP_anticodon"/>
    <property type="match status" value="1"/>
</dbReference>
<dbReference type="EC" id="6.1.1.15" evidence="1"/>
<name>A0A0G1YGR0_9BACT</name>
<evidence type="ECO:0000259" key="10">
    <source>
        <dbReference type="PROSITE" id="PS50862"/>
    </source>
</evidence>
<evidence type="ECO:0000313" key="11">
    <source>
        <dbReference type="EMBL" id="KKW05584.1"/>
    </source>
</evidence>
<dbReference type="InterPro" id="IPR036621">
    <property type="entry name" value="Anticodon-bd_dom_sf"/>
</dbReference>
<sequence length="419" mass="47374">MRYSHFLGQTLREVPKDAEIASHQLLVKGGFVDQLMTGSWTLLPLGWRVITKINDIIREELDKTGAQEMLMPLMHPKEVWNRTGRWDDPGVREIMYQFKDKRGREFGLSFTHEEIVMDLLGKHTSSYKDFPIKVYHFSTKFRNEPRPRGGVLRSREFMMKDLYSAHVTEEDMYEYYWQIKDAYLRAFKRMGLDSKVVEAGGGVFTKNYTHEFQVVSPAGEDTIFYCDKCDFAQNKEIYQGKAGDKCPKCKKGKVAEASAIEVGNIFPLGQKYAKAMNVSFADKDGKKKYPWFASYGIGPARVMATVVEAHHDERGIVWPTELTPYDVYLLHLPGGEEAAEKIYEAMEKAGLEVLFDDREEPAGVKLKDADLIGVPVRVVVSQKSLAAGGVEVARRDNGKSTVGPVGKLAEEISNIYGGK</sequence>
<dbReference type="STRING" id="1618342.UY40_C0014G0006"/>
<dbReference type="SUPFAM" id="SSF55681">
    <property type="entry name" value="Class II aaRS and biotin synthetases"/>
    <property type="match status" value="1"/>
</dbReference>
<keyword evidence="6" id="KW-0648">Protein biosynthesis</keyword>
<dbReference type="InterPro" id="IPR004154">
    <property type="entry name" value="Anticodon-bd"/>
</dbReference>
<reference evidence="11 12" key="1">
    <citation type="journal article" date="2015" name="Nature">
        <title>rRNA introns, odd ribosomes, and small enigmatic genomes across a large radiation of phyla.</title>
        <authorList>
            <person name="Brown C.T."/>
            <person name="Hug L.A."/>
            <person name="Thomas B.C."/>
            <person name="Sharon I."/>
            <person name="Castelle C.J."/>
            <person name="Singh A."/>
            <person name="Wilkins M.J."/>
            <person name="Williams K.H."/>
            <person name="Banfield J.F."/>
        </authorList>
    </citation>
    <scope>NUCLEOTIDE SEQUENCE [LARGE SCALE GENOMIC DNA]</scope>
</reference>
<dbReference type="PANTHER" id="PTHR42753">
    <property type="entry name" value="MITOCHONDRIAL RIBOSOME PROTEIN L39/PROLYL-TRNA LIGASE FAMILY MEMBER"/>
    <property type="match status" value="1"/>
</dbReference>
<dbReference type="InterPro" id="IPR002314">
    <property type="entry name" value="aa-tRNA-synt_IIb"/>
</dbReference>
<dbReference type="Pfam" id="PF00587">
    <property type="entry name" value="tRNA-synt_2b"/>
    <property type="match status" value="1"/>
</dbReference>
<dbReference type="AlphaFoldDB" id="A0A0G1YGR0"/>
<comment type="caution">
    <text evidence="11">The sequence shown here is derived from an EMBL/GenBank/DDBJ whole genome shotgun (WGS) entry which is preliminary data.</text>
</comment>
<evidence type="ECO:0000256" key="6">
    <source>
        <dbReference type="ARBA" id="ARBA00022917"/>
    </source>
</evidence>
<dbReference type="GO" id="GO:0006433">
    <property type="term" value="P:prolyl-tRNA aminoacylation"/>
    <property type="evidence" value="ECO:0007669"/>
    <property type="project" value="InterPro"/>
</dbReference>
<dbReference type="EMBL" id="LCPW01000014">
    <property type="protein sequence ID" value="KKW05584.1"/>
    <property type="molecule type" value="Genomic_DNA"/>
</dbReference>
<dbReference type="InterPro" id="IPR050062">
    <property type="entry name" value="Pro-tRNA_synthetase"/>
</dbReference>
<organism evidence="11 12">
    <name type="scientific">candidate division CPR1 bacterium GW2011_GWC1_49_13</name>
    <dbReference type="NCBI Taxonomy" id="1618342"/>
    <lineage>
        <taxon>Bacteria</taxon>
        <taxon>candidate division CPR1</taxon>
    </lineage>
</organism>
<evidence type="ECO:0000256" key="3">
    <source>
        <dbReference type="ARBA" id="ARBA00022598"/>
    </source>
</evidence>
<dbReference type="PATRIC" id="fig|1618342.3.peg.460"/>
<keyword evidence="7" id="KW-0030">Aminoacyl-tRNA synthetase</keyword>
<keyword evidence="4" id="KW-0547">Nucleotide-binding</keyword>
<dbReference type="InterPro" id="IPR044140">
    <property type="entry name" value="ProRS_anticodon_short"/>
</dbReference>
<dbReference type="SUPFAM" id="SSF52954">
    <property type="entry name" value="Class II aaRS ABD-related"/>
    <property type="match status" value="1"/>
</dbReference>
<dbReference type="PRINTS" id="PR01046">
    <property type="entry name" value="TRNASYNTHPRO"/>
</dbReference>
<dbReference type="InterPro" id="IPR045864">
    <property type="entry name" value="aa-tRNA-synth_II/BPL/LPL"/>
</dbReference>
<evidence type="ECO:0000256" key="9">
    <source>
        <dbReference type="ARBA" id="ARBA00047671"/>
    </source>
</evidence>
<comment type="catalytic activity">
    <reaction evidence="9">
        <text>tRNA(Pro) + L-proline + ATP = L-prolyl-tRNA(Pro) + AMP + diphosphate</text>
        <dbReference type="Rhea" id="RHEA:14305"/>
        <dbReference type="Rhea" id="RHEA-COMP:9700"/>
        <dbReference type="Rhea" id="RHEA-COMP:9702"/>
        <dbReference type="ChEBI" id="CHEBI:30616"/>
        <dbReference type="ChEBI" id="CHEBI:33019"/>
        <dbReference type="ChEBI" id="CHEBI:60039"/>
        <dbReference type="ChEBI" id="CHEBI:78442"/>
        <dbReference type="ChEBI" id="CHEBI:78532"/>
        <dbReference type="ChEBI" id="CHEBI:456215"/>
        <dbReference type="EC" id="6.1.1.15"/>
    </reaction>
</comment>
<dbReference type="GO" id="GO:0005524">
    <property type="term" value="F:ATP binding"/>
    <property type="evidence" value="ECO:0007669"/>
    <property type="project" value="UniProtKB-KW"/>
</dbReference>
<evidence type="ECO:0000313" key="12">
    <source>
        <dbReference type="Proteomes" id="UP000034119"/>
    </source>
</evidence>
<protein>
    <recommendedName>
        <fullName evidence="2">Proline--tRNA ligase</fullName>
        <ecNumber evidence="1">6.1.1.15</ecNumber>
    </recommendedName>
    <alternativeName>
        <fullName evidence="8">Prolyl-tRNA synthetase</fullName>
    </alternativeName>
</protein>
<keyword evidence="3" id="KW-0436">Ligase</keyword>
<evidence type="ECO:0000256" key="1">
    <source>
        <dbReference type="ARBA" id="ARBA00012831"/>
    </source>
</evidence>
<evidence type="ECO:0000256" key="5">
    <source>
        <dbReference type="ARBA" id="ARBA00022840"/>
    </source>
</evidence>
<keyword evidence="5" id="KW-0067">ATP-binding</keyword>